<dbReference type="PANTHER" id="PTHR43649:SF30">
    <property type="entry name" value="ABC TRANSPORTER SUBSTRATE-BINDING PROTEIN"/>
    <property type="match status" value="1"/>
</dbReference>
<dbReference type="CDD" id="cd13585">
    <property type="entry name" value="PBP2_TMBP_like"/>
    <property type="match status" value="1"/>
</dbReference>
<dbReference type="Pfam" id="PF01547">
    <property type="entry name" value="SBP_bac_1"/>
    <property type="match status" value="1"/>
</dbReference>
<gene>
    <name evidence="1" type="ORF">E0H73_45010</name>
</gene>
<dbReference type="AlphaFoldDB" id="A0A4R0JF00"/>
<dbReference type="PANTHER" id="PTHR43649">
    <property type="entry name" value="ARABINOSE-BINDING PROTEIN-RELATED"/>
    <property type="match status" value="1"/>
</dbReference>
<dbReference type="Proteomes" id="UP000291144">
    <property type="component" value="Unassembled WGS sequence"/>
</dbReference>
<keyword evidence="2" id="KW-1185">Reference proteome</keyword>
<accession>A0A4R0JF00</accession>
<sequence>MELMERTLTRRGLLAAGAAVSGAALLAACSSDGASGQTSGGKLQVTVWLGAEELKAMQQFLKKFETANPSIQVELVNIVNGGPYGSTKLQQMIAGGAPPDVMMLNSGQFESFASRKALLPLDDLVAKDKVDLSAYWPQAVAGSKYEDKLYGMPKDMSNVIVFLNTTLFKKAGVALPPADWDWEQYRATAKELTTKLNTGTKVTKWGTILVNADWNWSPFVWTNGGEVYEGKDCKLTDPKSADALDYYFGLRVKDNAAPTPGALASFGTQNAENAAFLGGAIGFGIFGPWLRPGLIAQKGLDWAVRPVPRGPQGQEPVIPVFTDMWGISASTKRRDEAWTLVKWLSSKEGLQSWLDIYGGRSITPMKSLTLSNQWLNYGGAQHRADNQLILDQLTESNRKPAVAFANGAEAQTLWNNEFKVAIVGQESTQQAVDKVCTGLTTILGRER</sequence>
<dbReference type="OrthoDB" id="3655235at2"/>
<dbReference type="SUPFAM" id="SSF53850">
    <property type="entry name" value="Periplasmic binding protein-like II"/>
    <property type="match status" value="1"/>
</dbReference>
<dbReference type="InterPro" id="IPR050490">
    <property type="entry name" value="Bact_solute-bd_prot1"/>
</dbReference>
<protein>
    <submittedName>
        <fullName evidence="1">Sugar ABC transporter substrate-binding protein</fullName>
    </submittedName>
</protein>
<dbReference type="InterPro" id="IPR006311">
    <property type="entry name" value="TAT_signal"/>
</dbReference>
<organism evidence="1 2">
    <name type="scientific">Kribbella pittospori</name>
    <dbReference type="NCBI Taxonomy" id="722689"/>
    <lineage>
        <taxon>Bacteria</taxon>
        <taxon>Bacillati</taxon>
        <taxon>Actinomycetota</taxon>
        <taxon>Actinomycetes</taxon>
        <taxon>Propionibacteriales</taxon>
        <taxon>Kribbellaceae</taxon>
        <taxon>Kribbella</taxon>
    </lineage>
</organism>
<dbReference type="InterPro" id="IPR006059">
    <property type="entry name" value="SBP"/>
</dbReference>
<dbReference type="Gene3D" id="3.40.190.10">
    <property type="entry name" value="Periplasmic binding protein-like II"/>
    <property type="match status" value="1"/>
</dbReference>
<dbReference type="PROSITE" id="PS51318">
    <property type="entry name" value="TAT"/>
    <property type="match status" value="1"/>
</dbReference>
<proteinExistence type="predicted"/>
<dbReference type="PROSITE" id="PS51257">
    <property type="entry name" value="PROKAR_LIPOPROTEIN"/>
    <property type="match status" value="1"/>
</dbReference>
<dbReference type="EMBL" id="SJKB01000039">
    <property type="protein sequence ID" value="TCC45381.1"/>
    <property type="molecule type" value="Genomic_DNA"/>
</dbReference>
<name>A0A4R0JF00_9ACTN</name>
<evidence type="ECO:0000313" key="2">
    <source>
        <dbReference type="Proteomes" id="UP000291144"/>
    </source>
</evidence>
<comment type="caution">
    <text evidence="1">The sequence shown here is derived from an EMBL/GenBank/DDBJ whole genome shotgun (WGS) entry which is preliminary data.</text>
</comment>
<reference evidence="1 2" key="1">
    <citation type="submission" date="2019-02" db="EMBL/GenBank/DDBJ databases">
        <title>Kribbella capetownensis sp. nov. and Kribbella speibonae sp. nov., isolated from soil.</title>
        <authorList>
            <person name="Curtis S.M."/>
            <person name="Norton I."/>
            <person name="Everest G.J."/>
            <person name="Meyers P.R."/>
        </authorList>
    </citation>
    <scope>NUCLEOTIDE SEQUENCE [LARGE SCALE GENOMIC DNA]</scope>
    <source>
        <strain evidence="1 2">NRRL B-24813</strain>
    </source>
</reference>
<evidence type="ECO:0000313" key="1">
    <source>
        <dbReference type="EMBL" id="TCC45381.1"/>
    </source>
</evidence>